<organism evidence="3 7">
    <name type="scientific">Acinetobacter baumannii</name>
    <dbReference type="NCBI Taxonomy" id="470"/>
    <lineage>
        <taxon>Bacteria</taxon>
        <taxon>Pseudomonadati</taxon>
        <taxon>Pseudomonadota</taxon>
        <taxon>Gammaproteobacteria</taxon>
        <taxon>Moraxellales</taxon>
        <taxon>Moraxellaceae</taxon>
        <taxon>Acinetobacter</taxon>
        <taxon>Acinetobacter calcoaceticus/baumannii complex</taxon>
    </lineage>
</organism>
<reference evidence="2 10" key="4">
    <citation type="submission" date="2020-02" db="EMBL/GenBank/DDBJ databases">
        <title>Whole genome shot-gun sequencing of clinical Carbapenem resistant A. baumannii.</title>
        <authorList>
            <person name="Veeraraghavan B."/>
            <person name="Mathur P."/>
            <person name="Vijayakumar S."/>
            <person name="Vasudevan K."/>
            <person name="Lincy M."/>
            <person name="Kirubananthan A."/>
        </authorList>
    </citation>
    <scope>NUCLEOTIDE SEQUENCE [LARGE SCALE GENOMIC DNA]</scope>
    <source>
        <strain evidence="2 10">SP816</strain>
    </source>
</reference>
<evidence type="ECO:0000313" key="4">
    <source>
        <dbReference type="EMBL" id="OWK66468.1"/>
    </source>
</evidence>
<dbReference type="EMBL" id="JAAGTY010000003">
    <property type="protein sequence ID" value="NDW40069.1"/>
    <property type="molecule type" value="Genomic_DNA"/>
</dbReference>
<dbReference type="InterPro" id="IPR037883">
    <property type="entry name" value="Knr4/Smi1-like_sf"/>
</dbReference>
<evidence type="ECO:0000313" key="7">
    <source>
        <dbReference type="Proteomes" id="UP000179937"/>
    </source>
</evidence>
<sequence>MKLLNEALRKIETLWSKEPKHAVHRGEKTFFQFRCILNNGISPDRFGDIDLQLPTEFKEFLLVSNGADLFKDEEYGQWGARIFSIDELQSSNKYYRELRPKDFTKGDLIIGEFYGDSDLLLLRCDPESKDYGAVLIALPFDNRSDWYCSVNFENFITDYVNSEGDKFWEIQTKK</sequence>
<dbReference type="RefSeq" id="WP_000771520.1">
    <property type="nucleotide sequence ID" value="NZ_AP014649.1"/>
</dbReference>
<dbReference type="Proteomes" id="UP000179937">
    <property type="component" value="Unassembled WGS sequence"/>
</dbReference>
<dbReference type="Pfam" id="PF09346">
    <property type="entry name" value="SMI1_KNR4"/>
    <property type="match status" value="1"/>
</dbReference>
<dbReference type="GeneID" id="92893445"/>
<dbReference type="Gene3D" id="3.40.1580.10">
    <property type="entry name" value="SMI1/KNR4-like"/>
    <property type="match status" value="1"/>
</dbReference>
<dbReference type="EMBL" id="PUDN01000104">
    <property type="protein sequence ID" value="PQH48793.1"/>
    <property type="molecule type" value="Genomic_DNA"/>
</dbReference>
<evidence type="ECO:0000313" key="9">
    <source>
        <dbReference type="Proteomes" id="UP000239276"/>
    </source>
</evidence>
<dbReference type="SUPFAM" id="SSF160631">
    <property type="entry name" value="SMI1/KNR4-like"/>
    <property type="match status" value="1"/>
</dbReference>
<reference evidence="4 8" key="2">
    <citation type="submission" date="2017-05" db="EMBL/GenBank/DDBJ databases">
        <title>Draft genome sequence of MDR A. baumannii AB360.</title>
        <authorList>
            <person name="Wareham D.W."/>
            <person name="Bean D.C."/>
        </authorList>
    </citation>
    <scope>NUCLEOTIDE SEQUENCE [LARGE SCALE GENOMIC DNA]</scope>
    <source>
        <strain evidence="4 8">AB360</strain>
    </source>
</reference>
<dbReference type="Proteomes" id="UP000470018">
    <property type="component" value="Unassembled WGS sequence"/>
</dbReference>
<evidence type="ECO:0000313" key="3">
    <source>
        <dbReference type="EMBL" id="OIG70686.1"/>
    </source>
</evidence>
<dbReference type="EMBL" id="CP072270">
    <property type="protein sequence ID" value="QTK42210.1"/>
    <property type="molecule type" value="Genomic_DNA"/>
</dbReference>
<dbReference type="EMBL" id="LYKI01000034">
    <property type="protein sequence ID" value="OIG70686.1"/>
    <property type="molecule type" value="Genomic_DNA"/>
</dbReference>
<dbReference type="Proteomes" id="UP000664966">
    <property type="component" value="Chromosome"/>
</dbReference>
<evidence type="ECO:0000313" key="8">
    <source>
        <dbReference type="Proteomes" id="UP000197394"/>
    </source>
</evidence>
<protein>
    <submittedName>
        <fullName evidence="2">SMI1/KNR4 family protein</fullName>
    </submittedName>
</protein>
<evidence type="ECO:0000259" key="1">
    <source>
        <dbReference type="Pfam" id="PF09346"/>
    </source>
</evidence>
<evidence type="ECO:0000313" key="6">
    <source>
        <dbReference type="EMBL" id="QTK42210.1"/>
    </source>
</evidence>
<dbReference type="EMBL" id="NGKM01000010">
    <property type="protein sequence ID" value="OWK66468.1"/>
    <property type="molecule type" value="Genomic_DNA"/>
</dbReference>
<dbReference type="InterPro" id="IPR018958">
    <property type="entry name" value="Knr4/Smi1-like_dom"/>
</dbReference>
<reference evidence="6" key="5">
    <citation type="submission" date="2021-03" db="EMBL/GenBank/DDBJ databases">
        <title>Complete genome sequencing of Acinetobacter baumannii.</title>
        <authorList>
            <person name="Yadav B."/>
            <person name="Makwana N."/>
            <person name="Kharat A.S."/>
            <person name="Veeraraghavan B."/>
            <person name="Vijayakumar S."/>
            <person name="Priya M."/>
        </authorList>
    </citation>
    <scope>NUCLEOTIDE SEQUENCE</scope>
    <source>
        <strain evidence="6">KSK6</strain>
    </source>
</reference>
<evidence type="ECO:0000313" key="10">
    <source>
        <dbReference type="Proteomes" id="UP000470018"/>
    </source>
</evidence>
<accession>A0A1L9XFB2</accession>
<proteinExistence type="predicted"/>
<dbReference type="Proteomes" id="UP000197394">
    <property type="component" value="Unassembled WGS sequence"/>
</dbReference>
<reference evidence="5 9" key="3">
    <citation type="journal article" date="2018" name="J. Antimicrob. Chemother.">
        <title>Phylogenomics of colistin-susceptible and resistant XDR Acinetobacter baumannii.</title>
        <authorList>
            <person name="Mustapha M."/>
            <person name="Li B."/>
            <person name="Pacey M.P."/>
            <person name="Mettus R.T."/>
            <person name="McElheny C.L."/>
            <person name="Ernst R.K."/>
            <person name="Cooper V.S."/>
            <person name="Doi Y."/>
        </authorList>
    </citation>
    <scope>NUCLEOTIDE SEQUENCE [LARGE SCALE GENOMIC DNA]</scope>
    <source>
        <strain evidence="5 9">R20</strain>
    </source>
</reference>
<reference evidence="3 7" key="1">
    <citation type="submission" date="2016-05" db="EMBL/GenBank/DDBJ databases">
        <title>The evolution of Acinetobacter baumannii in vivo.</title>
        <authorList>
            <person name="Hua X."/>
            <person name="Yu Y."/>
        </authorList>
    </citation>
    <scope>NUCLEOTIDE SEQUENCE [LARGE SCALE GENOMIC DNA]</scope>
    <source>
        <strain evidence="3 7">XH647</strain>
    </source>
</reference>
<dbReference type="AlphaFoldDB" id="A0A1L9XFB2"/>
<dbReference type="Proteomes" id="UP000239276">
    <property type="component" value="Unassembled WGS sequence"/>
</dbReference>
<name>A0A1L9XFB2_ACIBA</name>
<feature type="domain" description="Knr4/Smi1-like" evidence="1">
    <location>
        <begin position="50"/>
        <end position="155"/>
    </location>
</feature>
<evidence type="ECO:0000313" key="5">
    <source>
        <dbReference type="EMBL" id="PQH48793.1"/>
    </source>
</evidence>
<evidence type="ECO:0000313" key="2">
    <source>
        <dbReference type="EMBL" id="NDW40069.1"/>
    </source>
</evidence>
<gene>
    <name evidence="3" type="ORF">A7M90_06360</name>
    <name evidence="5" type="ORF">C5U34_16380</name>
    <name evidence="4" type="ORF">CBE85_11215</name>
    <name evidence="2" type="ORF">G3N53_03205</name>
    <name evidence="6" type="ORF">J6E47_12325</name>
</gene>